<protein>
    <submittedName>
        <fullName evidence="2">Uncharacterized protein</fullName>
    </submittedName>
</protein>
<feature type="compositionally biased region" description="Polar residues" evidence="1">
    <location>
        <begin position="89"/>
        <end position="109"/>
    </location>
</feature>
<name>A0A195BYG0_9HYME</name>
<proteinExistence type="predicted"/>
<evidence type="ECO:0000256" key="1">
    <source>
        <dbReference type="SAM" id="MobiDB-lite"/>
    </source>
</evidence>
<feature type="region of interest" description="Disordered" evidence="1">
    <location>
        <begin position="1"/>
        <end position="109"/>
    </location>
</feature>
<gene>
    <name evidence="2" type="ORF">ALC53_00282</name>
</gene>
<keyword evidence="3" id="KW-1185">Reference proteome</keyword>
<organism evidence="2 3">
    <name type="scientific">Atta colombica</name>
    <dbReference type="NCBI Taxonomy" id="520822"/>
    <lineage>
        <taxon>Eukaryota</taxon>
        <taxon>Metazoa</taxon>
        <taxon>Ecdysozoa</taxon>
        <taxon>Arthropoda</taxon>
        <taxon>Hexapoda</taxon>
        <taxon>Insecta</taxon>
        <taxon>Pterygota</taxon>
        <taxon>Neoptera</taxon>
        <taxon>Endopterygota</taxon>
        <taxon>Hymenoptera</taxon>
        <taxon>Apocrita</taxon>
        <taxon>Aculeata</taxon>
        <taxon>Formicoidea</taxon>
        <taxon>Formicidae</taxon>
        <taxon>Myrmicinae</taxon>
        <taxon>Atta</taxon>
    </lineage>
</organism>
<dbReference type="Proteomes" id="UP000078540">
    <property type="component" value="Unassembled WGS sequence"/>
</dbReference>
<sequence>MRKAVLKNDRQEKDVVARIGNGRTSGASPVSAARSACGQHVDKAEAPAPAAAAAAGDPDIMERDETRQPQIRSDSGIAGTRPHPRDLPSTATLSDKPTVSILQRLKPST</sequence>
<evidence type="ECO:0000313" key="3">
    <source>
        <dbReference type="Proteomes" id="UP000078540"/>
    </source>
</evidence>
<reference evidence="2 3" key="1">
    <citation type="submission" date="2015-09" db="EMBL/GenBank/DDBJ databases">
        <title>Atta colombica WGS genome.</title>
        <authorList>
            <person name="Nygaard S."/>
            <person name="Hu H."/>
            <person name="Boomsma J."/>
            <person name="Zhang G."/>
        </authorList>
    </citation>
    <scope>NUCLEOTIDE SEQUENCE [LARGE SCALE GENOMIC DNA]</scope>
    <source>
        <strain evidence="2">Treedump-2</strain>
        <tissue evidence="2">Whole body</tissue>
    </source>
</reference>
<dbReference type="EMBL" id="KQ976394">
    <property type="protein sequence ID" value="KYM93345.1"/>
    <property type="molecule type" value="Genomic_DNA"/>
</dbReference>
<dbReference type="AlphaFoldDB" id="A0A195BYG0"/>
<accession>A0A195BYG0</accession>
<feature type="compositionally biased region" description="Low complexity" evidence="1">
    <location>
        <begin position="46"/>
        <end position="55"/>
    </location>
</feature>
<evidence type="ECO:0000313" key="2">
    <source>
        <dbReference type="EMBL" id="KYM93345.1"/>
    </source>
</evidence>
<feature type="compositionally biased region" description="Basic and acidic residues" evidence="1">
    <location>
        <begin position="1"/>
        <end position="16"/>
    </location>
</feature>